<accession>A0A8K0S201</accession>
<dbReference type="EMBL" id="JAGPXF010000003">
    <property type="protein sequence ID" value="KAH7252640.1"/>
    <property type="molecule type" value="Genomic_DNA"/>
</dbReference>
<comment type="caution">
    <text evidence="2">The sequence shown here is derived from an EMBL/GenBank/DDBJ whole genome shotgun (WGS) entry which is preliminary data.</text>
</comment>
<protein>
    <submittedName>
        <fullName evidence="2">Uncharacterized protein</fullName>
    </submittedName>
</protein>
<dbReference type="AlphaFoldDB" id="A0A8K0S201"/>
<evidence type="ECO:0000313" key="3">
    <source>
        <dbReference type="Proteomes" id="UP000813427"/>
    </source>
</evidence>
<evidence type="ECO:0000313" key="2">
    <source>
        <dbReference type="EMBL" id="KAH7252640.1"/>
    </source>
</evidence>
<reference evidence="2" key="1">
    <citation type="journal article" date="2021" name="Nat. Commun.">
        <title>Genetic determinants of endophytism in the Arabidopsis root mycobiome.</title>
        <authorList>
            <person name="Mesny F."/>
            <person name="Miyauchi S."/>
            <person name="Thiergart T."/>
            <person name="Pickel B."/>
            <person name="Atanasova L."/>
            <person name="Karlsson M."/>
            <person name="Huettel B."/>
            <person name="Barry K.W."/>
            <person name="Haridas S."/>
            <person name="Chen C."/>
            <person name="Bauer D."/>
            <person name="Andreopoulos W."/>
            <person name="Pangilinan J."/>
            <person name="LaButti K."/>
            <person name="Riley R."/>
            <person name="Lipzen A."/>
            <person name="Clum A."/>
            <person name="Drula E."/>
            <person name="Henrissat B."/>
            <person name="Kohler A."/>
            <person name="Grigoriev I.V."/>
            <person name="Martin F.M."/>
            <person name="Hacquard S."/>
        </authorList>
    </citation>
    <scope>NUCLEOTIDE SEQUENCE</scope>
    <source>
        <strain evidence="2">MPI-SDFR-AT-0068</strain>
    </source>
</reference>
<dbReference type="OrthoDB" id="10497505at2759"/>
<keyword evidence="3" id="KW-1185">Reference proteome</keyword>
<proteinExistence type="predicted"/>
<feature type="compositionally biased region" description="Basic and acidic residues" evidence="1">
    <location>
        <begin position="259"/>
        <end position="274"/>
    </location>
</feature>
<name>A0A8K0S201_9HYPO</name>
<feature type="region of interest" description="Disordered" evidence="1">
    <location>
        <begin position="253"/>
        <end position="274"/>
    </location>
</feature>
<gene>
    <name evidence="2" type="ORF">BKA59DRAFT_510739</name>
</gene>
<evidence type="ECO:0000256" key="1">
    <source>
        <dbReference type="SAM" id="MobiDB-lite"/>
    </source>
</evidence>
<organism evidence="2 3">
    <name type="scientific">Fusarium tricinctum</name>
    <dbReference type="NCBI Taxonomy" id="61284"/>
    <lineage>
        <taxon>Eukaryota</taxon>
        <taxon>Fungi</taxon>
        <taxon>Dikarya</taxon>
        <taxon>Ascomycota</taxon>
        <taxon>Pezizomycotina</taxon>
        <taxon>Sordariomycetes</taxon>
        <taxon>Hypocreomycetidae</taxon>
        <taxon>Hypocreales</taxon>
        <taxon>Nectriaceae</taxon>
        <taxon>Fusarium</taxon>
        <taxon>Fusarium tricinctum species complex</taxon>
    </lineage>
</organism>
<sequence length="362" mass="39640">MDNFKVETNDPHEFTMEVGGHRVTVPYLSPEEKQRYAAKKEGPVTSVPGDVNFVALQEDLVKASAQYLTMMNEMNEQYGGGPDQVPYLTPALDPSPDPVLDLALDLALDPAVTPGMAVALAQAQVQSSALAPAPVPINQMGGIPANRSLWVNQRRSMPNFATNSPPLYRPHSELVKVNSPMASPAMNRPYSDSVMDKPINGCTVPGCPAKTGNKCPINGCFIKGCSANKHPASGCPVSWTPTKTRPTVRLSSVSTTQEFKPRRLNESDPKEARSIRDGGWQRQRVFDSRWTRWAILYFAAQHSTVLFVTTMSKSGIGLSVWQENATWILVEGVKLDHMVDRRVCQAVSHLIERSGINKEGTA</sequence>
<dbReference type="Proteomes" id="UP000813427">
    <property type="component" value="Unassembled WGS sequence"/>
</dbReference>